<evidence type="ECO:0000256" key="1">
    <source>
        <dbReference type="SAM" id="Phobius"/>
    </source>
</evidence>
<keyword evidence="1" id="KW-0812">Transmembrane</keyword>
<evidence type="ECO:0000313" key="2">
    <source>
        <dbReference type="EMBL" id="KAL0063332.1"/>
    </source>
</evidence>
<comment type="caution">
    <text evidence="2">The sequence shown here is derived from an EMBL/GenBank/DDBJ whole genome shotgun (WGS) entry which is preliminary data.</text>
</comment>
<reference evidence="2 3" key="1">
    <citation type="submission" date="2024-05" db="EMBL/GenBank/DDBJ databases">
        <title>A draft genome resource for the thread blight pathogen Marasmius tenuissimus strain MS-2.</title>
        <authorList>
            <person name="Yulfo-Soto G.E."/>
            <person name="Baruah I.K."/>
            <person name="Amoako-Attah I."/>
            <person name="Bukari Y."/>
            <person name="Meinhardt L.W."/>
            <person name="Bailey B.A."/>
            <person name="Cohen S.P."/>
        </authorList>
    </citation>
    <scope>NUCLEOTIDE SEQUENCE [LARGE SCALE GENOMIC DNA]</scope>
    <source>
        <strain evidence="2 3">MS-2</strain>
    </source>
</reference>
<accession>A0ABR2ZNV2</accession>
<dbReference type="Proteomes" id="UP001437256">
    <property type="component" value="Unassembled WGS sequence"/>
</dbReference>
<name>A0ABR2ZNV2_9AGAR</name>
<feature type="transmembrane region" description="Helical" evidence="1">
    <location>
        <begin position="6"/>
        <end position="32"/>
    </location>
</feature>
<evidence type="ECO:0008006" key="4">
    <source>
        <dbReference type="Google" id="ProtNLM"/>
    </source>
</evidence>
<sequence length="284" mass="31035">MAVDVVSANLASVAVEGSLYGFFLLLSIISLVGTTKHAEPTMVPPQYRQNTVSSFLISAPRVLKRPIFTGGLLLMMVVTGVRKSQLQCTLNILTLEQHWIVVIIRAFDALIYAPDPKAYYNDNSSVTQIAKNTLLALSVVIGDSLVIYRMNDRSASFLTCNQSALSLVLTRHKPVVPLPLTHSEHPRQAHSSSTEGSLTGSSLIPFYRLAPICTVVVSKTCLTQVLPRKSLPRLVLIAWKIWHQMRQASNFTSVTGEPLVTALILFIESAALLALDQSRVLSGV</sequence>
<keyword evidence="1" id="KW-0472">Membrane</keyword>
<proteinExistence type="predicted"/>
<evidence type="ECO:0000313" key="3">
    <source>
        <dbReference type="Proteomes" id="UP001437256"/>
    </source>
</evidence>
<dbReference type="EMBL" id="JBBXMP010000084">
    <property type="protein sequence ID" value="KAL0063332.1"/>
    <property type="molecule type" value="Genomic_DNA"/>
</dbReference>
<keyword evidence="3" id="KW-1185">Reference proteome</keyword>
<gene>
    <name evidence="2" type="ORF">AAF712_009827</name>
</gene>
<protein>
    <recommendedName>
        <fullName evidence="4">Vomeronasal type-1 receptor</fullName>
    </recommendedName>
</protein>
<keyword evidence="1" id="KW-1133">Transmembrane helix</keyword>
<organism evidence="2 3">
    <name type="scientific">Marasmius tenuissimus</name>
    <dbReference type="NCBI Taxonomy" id="585030"/>
    <lineage>
        <taxon>Eukaryota</taxon>
        <taxon>Fungi</taxon>
        <taxon>Dikarya</taxon>
        <taxon>Basidiomycota</taxon>
        <taxon>Agaricomycotina</taxon>
        <taxon>Agaricomycetes</taxon>
        <taxon>Agaricomycetidae</taxon>
        <taxon>Agaricales</taxon>
        <taxon>Marasmiineae</taxon>
        <taxon>Marasmiaceae</taxon>
        <taxon>Marasmius</taxon>
    </lineage>
</organism>